<keyword evidence="7 9" id="KW-0472">Membrane</keyword>
<keyword evidence="5 9" id="KW-0812">Transmembrane</keyword>
<dbReference type="InterPro" id="IPR050171">
    <property type="entry name" value="MFS_Transporters"/>
</dbReference>
<accession>A0A401ZKH9</accession>
<evidence type="ECO:0000256" key="2">
    <source>
        <dbReference type="ARBA" id="ARBA00007520"/>
    </source>
</evidence>
<evidence type="ECO:0000256" key="4">
    <source>
        <dbReference type="ARBA" id="ARBA00022475"/>
    </source>
</evidence>
<dbReference type="PANTHER" id="PTHR23517">
    <property type="entry name" value="RESISTANCE PROTEIN MDTM, PUTATIVE-RELATED-RELATED"/>
    <property type="match status" value="1"/>
</dbReference>
<dbReference type="RefSeq" id="WP_126598584.1">
    <property type="nucleotide sequence ID" value="NZ_BIFQ01000001.1"/>
</dbReference>
<name>A0A401ZKH9_9CHLR</name>
<dbReference type="AlphaFoldDB" id="A0A401ZKH9"/>
<sequence>MQKAFNFPRALWIIFAGTFINRFGSVVSVFLVFYMLSKGYTAVQAGIAASAYGIGSIGAAALGGYLADRLGRRYTLMLSTFSSAATMLLLSQATTLPLIVALVTLAGLTTELYRPASGALIADLVEPQQRVSAFAAYRLAINLGVTAGSAVAGFIASRSFLLLFVGDAATSAIFGLLVLFALPAHVSRHASQQQQEHIHRGSLWSDYSFLLFLLAGTAIAFVYMQQLSTLALQVKALGFSSAIYGLLGSLNGLIVVFLELPISAFTQRFSKQRMVALGFLLIALGFGLTGLASTVPLLALTVVLWTFGEMVQGPISSAYVADLSPAHLRGRYQGAWGMTWSIGLILAPLLGTIIYSWNAALFWPLCGLLAALAALLVLLIKRRPQSSAHQPGIENGSPPIPTAIPDSSS</sequence>
<dbReference type="InterPro" id="IPR001958">
    <property type="entry name" value="Tet-R_TetA/multi-R_MdtG-like"/>
</dbReference>
<dbReference type="InterPro" id="IPR011701">
    <property type="entry name" value="MFS"/>
</dbReference>
<dbReference type="EMBL" id="BIFQ01000001">
    <property type="protein sequence ID" value="GCE07377.1"/>
    <property type="molecule type" value="Genomic_DNA"/>
</dbReference>
<comment type="subcellular location">
    <subcellularLocation>
        <location evidence="1">Cell membrane</location>
        <topology evidence="1">Multi-pass membrane protein</topology>
    </subcellularLocation>
</comment>
<comment type="caution">
    <text evidence="11">The sequence shown here is derived from an EMBL/GenBank/DDBJ whole genome shotgun (WGS) entry which is preliminary data.</text>
</comment>
<feature type="transmembrane region" description="Helical" evidence="9">
    <location>
        <begin position="203"/>
        <end position="223"/>
    </location>
</feature>
<feature type="domain" description="Major facilitator superfamily (MFS) profile" evidence="10">
    <location>
        <begin position="10"/>
        <end position="385"/>
    </location>
</feature>
<evidence type="ECO:0000256" key="8">
    <source>
        <dbReference type="SAM" id="MobiDB-lite"/>
    </source>
</evidence>
<feature type="region of interest" description="Disordered" evidence="8">
    <location>
        <begin position="387"/>
        <end position="409"/>
    </location>
</feature>
<dbReference type="Pfam" id="PF07690">
    <property type="entry name" value="MFS_1"/>
    <property type="match status" value="2"/>
</dbReference>
<dbReference type="PRINTS" id="PR01035">
    <property type="entry name" value="TCRTETA"/>
</dbReference>
<feature type="transmembrane region" description="Helical" evidence="9">
    <location>
        <begin position="274"/>
        <end position="292"/>
    </location>
</feature>
<feature type="transmembrane region" description="Helical" evidence="9">
    <location>
        <begin position="12"/>
        <end position="36"/>
    </location>
</feature>
<dbReference type="GO" id="GO:0022857">
    <property type="term" value="F:transmembrane transporter activity"/>
    <property type="evidence" value="ECO:0007669"/>
    <property type="project" value="InterPro"/>
</dbReference>
<dbReference type="GO" id="GO:0005886">
    <property type="term" value="C:plasma membrane"/>
    <property type="evidence" value="ECO:0007669"/>
    <property type="project" value="UniProtKB-SubCell"/>
</dbReference>
<evidence type="ECO:0000256" key="1">
    <source>
        <dbReference type="ARBA" id="ARBA00004651"/>
    </source>
</evidence>
<evidence type="ECO:0000259" key="10">
    <source>
        <dbReference type="PROSITE" id="PS50850"/>
    </source>
</evidence>
<evidence type="ECO:0000256" key="7">
    <source>
        <dbReference type="ARBA" id="ARBA00023136"/>
    </source>
</evidence>
<keyword evidence="12" id="KW-1185">Reference proteome</keyword>
<keyword evidence="6 9" id="KW-1133">Transmembrane helix</keyword>
<evidence type="ECO:0000256" key="3">
    <source>
        <dbReference type="ARBA" id="ARBA00022448"/>
    </source>
</evidence>
<evidence type="ECO:0000256" key="6">
    <source>
        <dbReference type="ARBA" id="ARBA00022989"/>
    </source>
</evidence>
<dbReference type="SUPFAM" id="SSF103473">
    <property type="entry name" value="MFS general substrate transporter"/>
    <property type="match status" value="1"/>
</dbReference>
<proteinExistence type="inferred from homology"/>
<dbReference type="InterPro" id="IPR005829">
    <property type="entry name" value="Sugar_transporter_CS"/>
</dbReference>
<dbReference type="PANTHER" id="PTHR23517:SF2">
    <property type="entry name" value="MULTIDRUG RESISTANCE PROTEIN MDTH"/>
    <property type="match status" value="1"/>
</dbReference>
<feature type="transmembrane region" description="Helical" evidence="9">
    <location>
        <begin position="361"/>
        <end position="380"/>
    </location>
</feature>
<keyword evidence="3" id="KW-0813">Transport</keyword>
<keyword evidence="4" id="KW-1003">Cell membrane</keyword>
<feature type="transmembrane region" description="Helical" evidence="9">
    <location>
        <begin position="333"/>
        <end position="355"/>
    </location>
</feature>
<feature type="transmembrane region" description="Helical" evidence="9">
    <location>
        <begin position="161"/>
        <end position="182"/>
    </location>
</feature>
<feature type="transmembrane region" description="Helical" evidence="9">
    <location>
        <begin position="134"/>
        <end position="155"/>
    </location>
</feature>
<dbReference type="InterPro" id="IPR020846">
    <property type="entry name" value="MFS_dom"/>
</dbReference>
<comment type="similarity">
    <text evidence="2">Belongs to the major facilitator superfamily. TCR/Tet family.</text>
</comment>
<dbReference type="PROSITE" id="PS50850">
    <property type="entry name" value="MFS"/>
    <property type="match status" value="1"/>
</dbReference>
<evidence type="ECO:0000256" key="5">
    <source>
        <dbReference type="ARBA" id="ARBA00022692"/>
    </source>
</evidence>
<dbReference type="OrthoDB" id="9793283at2"/>
<dbReference type="Proteomes" id="UP000287224">
    <property type="component" value="Unassembled WGS sequence"/>
</dbReference>
<dbReference type="PROSITE" id="PS00216">
    <property type="entry name" value="SUGAR_TRANSPORT_1"/>
    <property type="match status" value="1"/>
</dbReference>
<gene>
    <name evidence="11" type="ORF">KDAU_47060</name>
</gene>
<dbReference type="InterPro" id="IPR036259">
    <property type="entry name" value="MFS_trans_sf"/>
</dbReference>
<protein>
    <submittedName>
        <fullName evidence="11">MFS transporter</fullName>
    </submittedName>
</protein>
<dbReference type="CDD" id="cd17329">
    <property type="entry name" value="MFS_MdtH_MDR_like"/>
    <property type="match status" value="1"/>
</dbReference>
<evidence type="ECO:0000256" key="9">
    <source>
        <dbReference type="SAM" id="Phobius"/>
    </source>
</evidence>
<feature type="transmembrane region" description="Helical" evidence="9">
    <location>
        <begin position="42"/>
        <end position="67"/>
    </location>
</feature>
<feature type="transmembrane region" description="Helical" evidence="9">
    <location>
        <begin position="96"/>
        <end position="113"/>
    </location>
</feature>
<dbReference type="Gene3D" id="1.20.1250.20">
    <property type="entry name" value="MFS general substrate transporter like domains"/>
    <property type="match status" value="2"/>
</dbReference>
<evidence type="ECO:0000313" key="11">
    <source>
        <dbReference type="EMBL" id="GCE07377.1"/>
    </source>
</evidence>
<evidence type="ECO:0000313" key="12">
    <source>
        <dbReference type="Proteomes" id="UP000287224"/>
    </source>
</evidence>
<feature type="transmembrane region" description="Helical" evidence="9">
    <location>
        <begin position="243"/>
        <end position="262"/>
    </location>
</feature>
<reference evidence="12" key="1">
    <citation type="submission" date="2018-12" db="EMBL/GenBank/DDBJ databases">
        <title>Tengunoibacter tsumagoiensis gen. nov., sp. nov., Dictyobacter kobayashii sp. nov., D. alpinus sp. nov., and D. joshuensis sp. nov. and description of Dictyobacteraceae fam. nov. within the order Ktedonobacterales isolated from Tengu-no-mugimeshi.</title>
        <authorList>
            <person name="Wang C.M."/>
            <person name="Zheng Y."/>
            <person name="Sakai Y."/>
            <person name="Toyoda A."/>
            <person name="Minakuchi Y."/>
            <person name="Abe K."/>
            <person name="Yokota A."/>
            <person name="Yabe S."/>
        </authorList>
    </citation>
    <scope>NUCLEOTIDE SEQUENCE [LARGE SCALE GENOMIC DNA]</scope>
    <source>
        <strain evidence="12">S-27</strain>
    </source>
</reference>
<organism evidence="11 12">
    <name type="scientific">Dictyobacter aurantiacus</name>
    <dbReference type="NCBI Taxonomy" id="1936993"/>
    <lineage>
        <taxon>Bacteria</taxon>
        <taxon>Bacillati</taxon>
        <taxon>Chloroflexota</taxon>
        <taxon>Ktedonobacteria</taxon>
        <taxon>Ktedonobacterales</taxon>
        <taxon>Dictyobacteraceae</taxon>
        <taxon>Dictyobacter</taxon>
    </lineage>
</organism>